<dbReference type="CDD" id="cd05402">
    <property type="entry name" value="NT_PAP_TUTase"/>
    <property type="match status" value="1"/>
</dbReference>
<dbReference type="InterPro" id="IPR054708">
    <property type="entry name" value="MTPAP-like_central"/>
</dbReference>
<dbReference type="SUPFAM" id="SSF81301">
    <property type="entry name" value="Nucleotidyltransferase"/>
    <property type="match status" value="1"/>
</dbReference>
<dbReference type="PANTHER" id="PTHR12271:SF138">
    <property type="entry name" value="GH05885P"/>
    <property type="match status" value="1"/>
</dbReference>
<dbReference type="EMBL" id="JABFTP020000001">
    <property type="protein sequence ID" value="KAL3266516.1"/>
    <property type="molecule type" value="Genomic_DNA"/>
</dbReference>
<name>A0ABD2MK71_9CUCU</name>
<feature type="domain" description="Poly(A) RNA polymerase mitochondrial-like central palm" evidence="1">
    <location>
        <begin position="47"/>
        <end position="157"/>
    </location>
</feature>
<gene>
    <name evidence="2" type="ORF">HHI36_010686</name>
</gene>
<dbReference type="Proteomes" id="UP001516400">
    <property type="component" value="Unassembled WGS sequence"/>
</dbReference>
<reference evidence="2 3" key="1">
    <citation type="journal article" date="2021" name="BMC Biol.">
        <title>Horizontally acquired antibacterial genes associated with adaptive radiation of ladybird beetles.</title>
        <authorList>
            <person name="Li H.S."/>
            <person name="Tang X.F."/>
            <person name="Huang Y.H."/>
            <person name="Xu Z.Y."/>
            <person name="Chen M.L."/>
            <person name="Du X.Y."/>
            <person name="Qiu B.Y."/>
            <person name="Chen P.T."/>
            <person name="Zhang W."/>
            <person name="Slipinski A."/>
            <person name="Escalona H.E."/>
            <person name="Waterhouse R.M."/>
            <person name="Zwick A."/>
            <person name="Pang H."/>
        </authorList>
    </citation>
    <scope>NUCLEOTIDE SEQUENCE [LARGE SCALE GENOMIC DNA]</scope>
    <source>
        <strain evidence="2">SYSU2018</strain>
    </source>
</reference>
<protein>
    <recommendedName>
        <fullName evidence="1">Poly(A) RNA polymerase mitochondrial-like central palm domain-containing protein</fullName>
    </recommendedName>
</protein>
<dbReference type="PANTHER" id="PTHR12271">
    <property type="entry name" value="POLY A POLYMERASE CID PAP -RELATED"/>
    <property type="match status" value="1"/>
</dbReference>
<dbReference type="AlphaFoldDB" id="A0ABD2MK71"/>
<dbReference type="SUPFAM" id="SSF81631">
    <property type="entry name" value="PAP/OAS1 substrate-binding domain"/>
    <property type="match status" value="1"/>
</dbReference>
<evidence type="ECO:0000259" key="1">
    <source>
        <dbReference type="Pfam" id="PF22600"/>
    </source>
</evidence>
<dbReference type="Gene3D" id="1.10.1410.10">
    <property type="match status" value="1"/>
</dbReference>
<evidence type="ECO:0000313" key="2">
    <source>
        <dbReference type="EMBL" id="KAL3266516.1"/>
    </source>
</evidence>
<dbReference type="InterPro" id="IPR043519">
    <property type="entry name" value="NT_sf"/>
</dbReference>
<organism evidence="2 3">
    <name type="scientific">Cryptolaemus montrouzieri</name>
    <dbReference type="NCBI Taxonomy" id="559131"/>
    <lineage>
        <taxon>Eukaryota</taxon>
        <taxon>Metazoa</taxon>
        <taxon>Ecdysozoa</taxon>
        <taxon>Arthropoda</taxon>
        <taxon>Hexapoda</taxon>
        <taxon>Insecta</taxon>
        <taxon>Pterygota</taxon>
        <taxon>Neoptera</taxon>
        <taxon>Endopterygota</taxon>
        <taxon>Coleoptera</taxon>
        <taxon>Polyphaga</taxon>
        <taxon>Cucujiformia</taxon>
        <taxon>Coccinelloidea</taxon>
        <taxon>Coccinellidae</taxon>
        <taxon>Scymninae</taxon>
        <taxon>Scymnini</taxon>
        <taxon>Cryptolaemus</taxon>
    </lineage>
</organism>
<evidence type="ECO:0000313" key="3">
    <source>
        <dbReference type="Proteomes" id="UP001516400"/>
    </source>
</evidence>
<dbReference type="Gene3D" id="3.30.460.10">
    <property type="entry name" value="Beta Polymerase, domain 2"/>
    <property type="match status" value="1"/>
</dbReference>
<comment type="caution">
    <text evidence="2">The sequence shown here is derived from an EMBL/GenBank/DDBJ whole genome shotgun (WGS) entry which is preliminary data.</text>
</comment>
<keyword evidence="3" id="KW-1185">Reference proteome</keyword>
<dbReference type="Pfam" id="PF22600">
    <property type="entry name" value="MTPAP-like_central"/>
    <property type="match status" value="1"/>
</dbReference>
<sequence>MANEENFDKEVKEMLSTLKNISTLDMQISQFIYCVTPDISKMVPIYHKVNSDMAKSLNIAFRQCEVFPFGSTTTSLQFKYSDIDLFAKIKNKESDALCLREAKKALHRSGLFRNILGIPSAKIPIIKCVHSGTGVKCDVNFKSICGVMNSKLISYYLSIDPKLRPVMLVIKYWAKIHDISGRNHLFTNYSLIMMFIFYLQQHYDFPSVRSLQNDTKPTEPDVIWNMNIFQSYNEDYVEIASDSQLSILEGFSHFILIFPTKQMLYVLILENQ</sequence>
<proteinExistence type="predicted"/>
<accession>A0ABD2MK71</accession>